<evidence type="ECO:0000313" key="1">
    <source>
        <dbReference type="EMBL" id="QGF20304.1"/>
    </source>
</evidence>
<reference evidence="1 2" key="1">
    <citation type="submission" date="2019-09" db="EMBL/GenBank/DDBJ databases">
        <authorList>
            <person name="Christie C.A."/>
            <person name="Diallo A.S."/>
            <person name="Dixon Z."/>
            <person name="McIntosh P.M."/>
            <person name="Murthy K.H."/>
            <person name="Rosen M.G."/>
            <person name="Simpson L.M."/>
            <person name="Koustas K."/>
            <person name="Fogarty M.P."/>
            <person name="Molloy S.D."/>
            <person name="Garlena R.A."/>
            <person name="Russell D.A."/>
            <person name="Pope W.H."/>
            <person name="Jacobs-Sera D."/>
            <person name="Hatfull G.F."/>
        </authorList>
    </citation>
    <scope>NUCLEOTIDE SEQUENCE [LARGE SCALE GENOMIC DNA]</scope>
</reference>
<dbReference type="GeneID" id="77924293"/>
<dbReference type="Proteomes" id="UP000400849">
    <property type="component" value="Segment"/>
</dbReference>
<name>A0A5Q2F5D9_9CAUD</name>
<proteinExistence type="predicted"/>
<dbReference type="KEGG" id="vg:77924293"/>
<protein>
    <submittedName>
        <fullName evidence="1">Uncharacterized protein</fullName>
    </submittedName>
</protein>
<dbReference type="EMBL" id="MN484601">
    <property type="protein sequence ID" value="QGF20304.1"/>
    <property type="molecule type" value="Genomic_DNA"/>
</dbReference>
<accession>A0A5Q2F5D9</accession>
<organism evidence="1 2">
    <name type="scientific">Gordonia phage Sixama</name>
    <dbReference type="NCBI Taxonomy" id="2653271"/>
    <lineage>
        <taxon>Viruses</taxon>
        <taxon>Duplodnaviria</taxon>
        <taxon>Heunggongvirae</taxon>
        <taxon>Uroviricota</taxon>
        <taxon>Caudoviricetes</taxon>
        <taxon>Sixamavirus</taxon>
        <taxon>Sixamavirus sixama</taxon>
    </lineage>
</organism>
<dbReference type="RefSeq" id="YP_010648834.1">
    <property type="nucleotide sequence ID" value="NC_070762.1"/>
</dbReference>
<gene>
    <name evidence="1" type="primary">125</name>
    <name evidence="1" type="ORF">SEA_SIXAMA_125</name>
</gene>
<evidence type="ECO:0000313" key="2">
    <source>
        <dbReference type="Proteomes" id="UP000400849"/>
    </source>
</evidence>
<keyword evidence="2" id="KW-1185">Reference proteome</keyword>
<sequence>MRILITGMTSRQVNEKTRDGFITLSGAIAGYLRESGHDVDVRAYSFSDQMRSDIAPYDRVFVGLGPLKGIGTAYMYGAIQCLREYQKDAILFVDDTDTLKMGREFKTILKRPYDYTKPFFMYKREWAIVEGSEEIKNEHLNVIDALAGNKSWYWDFLVPSWNFDLAYTAGSKICPHAANRAVSFDPSSAFAIDGDVSEIDREPVWGTTWNSPSPAINRMGVREWDVETIPTYSKHRFSEVSGILVPNSTWAPEITIATSVGTPVACDWRTLGPYLGAPFEALTANIELMGEKDRQNLAIQQKNALLSNSSGSPETVLEKLLEKLHN</sequence>